<name>A0ABV6P8T4_9MICC</name>
<evidence type="ECO:0000256" key="7">
    <source>
        <dbReference type="ARBA" id="ARBA00023032"/>
    </source>
</evidence>
<dbReference type="InterPro" id="IPR000515">
    <property type="entry name" value="MetI-like"/>
</dbReference>
<dbReference type="Proteomes" id="UP001589862">
    <property type="component" value="Unassembled WGS sequence"/>
</dbReference>
<comment type="similarity">
    <text evidence="11">Belongs to the binding-protein-dependent transport system permease family. CysTW subfamily.</text>
</comment>
<keyword evidence="6 10" id="KW-1133">Transmembrane helix</keyword>
<dbReference type="PROSITE" id="PS50928">
    <property type="entry name" value="ABC_TM1"/>
    <property type="match status" value="1"/>
</dbReference>
<keyword evidence="3 10" id="KW-0813">Transport</keyword>
<keyword evidence="8 10" id="KW-0472">Membrane</keyword>
<accession>A0ABV6P8T4</accession>
<dbReference type="RefSeq" id="WP_377458167.1">
    <property type="nucleotide sequence ID" value="NZ_JBHLUB010000004.1"/>
</dbReference>
<feature type="transmembrane region" description="Helical" evidence="10">
    <location>
        <begin position="242"/>
        <end position="265"/>
    </location>
</feature>
<comment type="subunit">
    <text evidence="2">The complex is composed of two ATP-binding proteins (CysA), two transmembrane proteins (CysT and CysW) and a solute-binding protein (CysP).</text>
</comment>
<dbReference type="Pfam" id="PF00528">
    <property type="entry name" value="BPD_transp_1"/>
    <property type="match status" value="1"/>
</dbReference>
<keyword evidence="7" id="KW-0764">Sulfate transport</keyword>
<evidence type="ECO:0000256" key="10">
    <source>
        <dbReference type="RuleBase" id="RU363032"/>
    </source>
</evidence>
<feature type="transmembrane region" description="Helical" evidence="10">
    <location>
        <begin position="96"/>
        <end position="117"/>
    </location>
</feature>
<feature type="domain" description="ABC transmembrane type-1" evidence="12">
    <location>
        <begin position="58"/>
        <end position="259"/>
    </location>
</feature>
<evidence type="ECO:0000256" key="9">
    <source>
        <dbReference type="ARBA" id="ARBA00025323"/>
    </source>
</evidence>
<evidence type="ECO:0000256" key="3">
    <source>
        <dbReference type="ARBA" id="ARBA00022448"/>
    </source>
</evidence>
<feature type="transmembrane region" description="Helical" evidence="10">
    <location>
        <begin position="12"/>
        <end position="38"/>
    </location>
</feature>
<evidence type="ECO:0000256" key="6">
    <source>
        <dbReference type="ARBA" id="ARBA00022989"/>
    </source>
</evidence>
<dbReference type="Gene3D" id="1.10.3720.10">
    <property type="entry name" value="MetI-like"/>
    <property type="match status" value="1"/>
</dbReference>
<evidence type="ECO:0000313" key="13">
    <source>
        <dbReference type="EMBL" id="MFC0581480.1"/>
    </source>
</evidence>
<comment type="subcellular location">
    <subcellularLocation>
        <location evidence="10">Cell membrane</location>
        <topology evidence="10">Multi-pass membrane protein</topology>
    </subcellularLocation>
    <subcellularLocation>
        <location evidence="1">Membrane</location>
        <topology evidence="1">Multi-pass membrane protein</topology>
    </subcellularLocation>
</comment>
<feature type="transmembrane region" description="Helical" evidence="10">
    <location>
        <begin position="132"/>
        <end position="155"/>
    </location>
</feature>
<dbReference type="PANTHER" id="PTHR30406">
    <property type="entry name" value="SULFATE TRANSPORT SYSTEM PERMEASE PROTEIN"/>
    <property type="match status" value="1"/>
</dbReference>
<gene>
    <name evidence="13" type="primary">modB</name>
    <name evidence="13" type="ORF">ACFFFR_03615</name>
</gene>
<dbReference type="InterPro" id="IPR035906">
    <property type="entry name" value="MetI-like_sf"/>
</dbReference>
<dbReference type="NCBIfam" id="TIGR02141">
    <property type="entry name" value="modB_ABC"/>
    <property type="match status" value="1"/>
</dbReference>
<dbReference type="SUPFAM" id="SSF161098">
    <property type="entry name" value="MetI-like"/>
    <property type="match status" value="1"/>
</dbReference>
<keyword evidence="5 10" id="KW-0812">Transmembrane</keyword>
<comment type="caution">
    <text evidence="13">The sequence shown here is derived from an EMBL/GenBank/DDBJ whole genome shotgun (WGS) entry which is preliminary data.</text>
</comment>
<keyword evidence="4 11" id="KW-0500">Molybdenum</keyword>
<feature type="transmembrane region" description="Helical" evidence="10">
    <location>
        <begin position="186"/>
        <end position="204"/>
    </location>
</feature>
<evidence type="ECO:0000256" key="8">
    <source>
        <dbReference type="ARBA" id="ARBA00023136"/>
    </source>
</evidence>
<evidence type="ECO:0000256" key="2">
    <source>
        <dbReference type="ARBA" id="ARBA00011779"/>
    </source>
</evidence>
<comment type="function">
    <text evidence="11">Part of the binding-protein-dependent transport system for molybdenum; probably responsible for the translocation of the substrate across the membrane.</text>
</comment>
<sequence>MVRVKSKSTSLRLFPVWLWVPAIITLIAIAGPLVALFVRAPWPEIPTLIATDEALSALRLSLMTSGITTVICFLFGLPLSIILVRSQARWARLSRGIIMIPLVLSPVVSGICLLYFWGRNGLVGMFLAEYDIQIAFTTVAVILVQCFVAMPFFVVSAMDSLGSVDEELQLAAANAGASNWQILRHITLPLAAPGIISGTMLAFARSLGEYGATITFAGSVADVTRTLPLQIELSLNSSTPQLAVGLSLILISLYLVVLLGTRLAASLGKSLVR</sequence>
<feature type="transmembrane region" description="Helical" evidence="10">
    <location>
        <begin position="58"/>
        <end position="84"/>
    </location>
</feature>
<dbReference type="InterPro" id="IPR005667">
    <property type="entry name" value="Sulph_transpt2"/>
</dbReference>
<proteinExistence type="inferred from homology"/>
<comment type="function">
    <text evidence="9">Part of the ABC transporter complex CysAWTP (TC 3.A.1.6.1) involved in sulfate/thiosulfate import. Probably responsible for the translocation of the substrate across the membrane.</text>
</comment>
<dbReference type="EMBL" id="JBHLUB010000004">
    <property type="protein sequence ID" value="MFC0581480.1"/>
    <property type="molecule type" value="Genomic_DNA"/>
</dbReference>
<evidence type="ECO:0000259" key="12">
    <source>
        <dbReference type="PROSITE" id="PS50928"/>
    </source>
</evidence>
<reference evidence="13 14" key="1">
    <citation type="submission" date="2024-09" db="EMBL/GenBank/DDBJ databases">
        <authorList>
            <person name="Sun Q."/>
            <person name="Mori K."/>
        </authorList>
    </citation>
    <scope>NUCLEOTIDE SEQUENCE [LARGE SCALE GENOMIC DNA]</scope>
    <source>
        <strain evidence="13 14">NCAIM B.02604</strain>
    </source>
</reference>
<keyword evidence="11" id="KW-1003">Cell membrane</keyword>
<evidence type="ECO:0000256" key="11">
    <source>
        <dbReference type="RuleBase" id="RU365097"/>
    </source>
</evidence>
<evidence type="ECO:0000313" key="14">
    <source>
        <dbReference type="Proteomes" id="UP001589862"/>
    </source>
</evidence>
<keyword evidence="14" id="KW-1185">Reference proteome</keyword>
<evidence type="ECO:0000256" key="4">
    <source>
        <dbReference type="ARBA" id="ARBA00022505"/>
    </source>
</evidence>
<evidence type="ECO:0000256" key="5">
    <source>
        <dbReference type="ARBA" id="ARBA00022692"/>
    </source>
</evidence>
<dbReference type="CDD" id="cd06261">
    <property type="entry name" value="TM_PBP2"/>
    <property type="match status" value="1"/>
</dbReference>
<protein>
    <recommendedName>
        <fullName evidence="11">Molybdenum transport system permease</fullName>
    </recommendedName>
</protein>
<evidence type="ECO:0000256" key="1">
    <source>
        <dbReference type="ARBA" id="ARBA00004141"/>
    </source>
</evidence>
<dbReference type="PANTHER" id="PTHR30406:SF8">
    <property type="entry name" value="SULFATE TRANSPORT SYSTEM PERMEASE PROTEIN CYST"/>
    <property type="match status" value="1"/>
</dbReference>
<dbReference type="InterPro" id="IPR011867">
    <property type="entry name" value="ModB_ABC"/>
</dbReference>
<organism evidence="13 14">
    <name type="scientific">Micrococcoides hystricis</name>
    <dbReference type="NCBI Taxonomy" id="1572761"/>
    <lineage>
        <taxon>Bacteria</taxon>
        <taxon>Bacillati</taxon>
        <taxon>Actinomycetota</taxon>
        <taxon>Actinomycetes</taxon>
        <taxon>Micrococcales</taxon>
        <taxon>Micrococcaceae</taxon>
        <taxon>Micrococcoides</taxon>
    </lineage>
</organism>